<reference evidence="11" key="1">
    <citation type="submission" date="2013-12" db="EMBL/GenBank/DDBJ databases">
        <authorList>
            <person name="Omoto C.K."/>
            <person name="Sibley D."/>
            <person name="Venepally P."/>
            <person name="Hadjithomas M."/>
            <person name="Karamycheva S."/>
            <person name="Brunk B."/>
            <person name="Roos D."/>
            <person name="Caler E."/>
            <person name="Lorenzi H."/>
        </authorList>
    </citation>
    <scope>NUCLEOTIDE SEQUENCE</scope>
</reference>
<dbReference type="PANTHER" id="PTHR12692:SF0">
    <property type="entry name" value="GH11935P"/>
    <property type="match status" value="1"/>
</dbReference>
<accession>A0A023BB52</accession>
<dbReference type="InterPro" id="IPR021149">
    <property type="entry name" value="OligosaccharylTrfase_OST3/OST6"/>
</dbReference>
<evidence type="ECO:0000256" key="6">
    <source>
        <dbReference type="ARBA" id="ARBA00022824"/>
    </source>
</evidence>
<dbReference type="VEuPathDB" id="CryptoDB:GNI_027860"/>
<evidence type="ECO:0000256" key="9">
    <source>
        <dbReference type="SAM" id="Phobius"/>
    </source>
</evidence>
<gene>
    <name evidence="11" type="ORF">GNI_027860</name>
</gene>
<dbReference type="GO" id="GO:0018279">
    <property type="term" value="P:protein N-linked glycosylation via asparagine"/>
    <property type="evidence" value="ECO:0007669"/>
    <property type="project" value="TreeGrafter"/>
</dbReference>
<evidence type="ECO:0000256" key="10">
    <source>
        <dbReference type="SAM" id="SignalP"/>
    </source>
</evidence>
<keyword evidence="12" id="KW-1185">Reference proteome</keyword>
<dbReference type="AlphaFoldDB" id="A0A023BB52"/>
<evidence type="ECO:0000256" key="8">
    <source>
        <dbReference type="ARBA" id="ARBA00023136"/>
    </source>
</evidence>
<comment type="function">
    <text evidence="1">Subunit of the oligosaccharyl transferase (OST) complex that catalyzes the initial transfer of a defined glycan (Glc(3)Man(9)GlcNAc(2) in eukaryotes) from the lipid carrier dolichol-pyrophosphate to an asparagine residue within an Asn-X-Ser/Thr consensus motif in nascent polypeptide chains, the first step in protein N-glycosylation. N-glycosylation occurs cotranslationally and the complex associates with the Sec61 complex at the channel-forming translocon complex that mediates protein translocation across the endoplasmic reticulum (ER). All subunits are required for a maximal enzyme activity.</text>
</comment>
<evidence type="ECO:0000256" key="2">
    <source>
        <dbReference type="ARBA" id="ARBA00004477"/>
    </source>
</evidence>
<feature type="transmembrane region" description="Helical" evidence="9">
    <location>
        <begin position="210"/>
        <end position="232"/>
    </location>
</feature>
<evidence type="ECO:0000256" key="4">
    <source>
        <dbReference type="ARBA" id="ARBA00022692"/>
    </source>
</evidence>
<keyword evidence="4 9" id="KW-0812">Transmembrane</keyword>
<keyword evidence="5 10" id="KW-0732">Signal</keyword>
<feature type="transmembrane region" description="Helical" evidence="9">
    <location>
        <begin position="293"/>
        <end position="310"/>
    </location>
</feature>
<feature type="chain" id="PRO_5001511606" evidence="10">
    <location>
        <begin position="19"/>
        <end position="346"/>
    </location>
</feature>
<evidence type="ECO:0000313" key="12">
    <source>
        <dbReference type="Proteomes" id="UP000019763"/>
    </source>
</evidence>
<dbReference type="EMBL" id="AFNH02000208">
    <property type="protein sequence ID" value="EZG79244.1"/>
    <property type="molecule type" value="Genomic_DNA"/>
</dbReference>
<dbReference type="Pfam" id="PF04756">
    <property type="entry name" value="OST3_OST6"/>
    <property type="match status" value="1"/>
</dbReference>
<dbReference type="RefSeq" id="XP_011129091.1">
    <property type="nucleotide sequence ID" value="XM_011130789.1"/>
</dbReference>
<feature type="transmembrane region" description="Helical" evidence="9">
    <location>
        <begin position="184"/>
        <end position="203"/>
    </location>
</feature>
<proteinExistence type="inferred from homology"/>
<evidence type="ECO:0000256" key="7">
    <source>
        <dbReference type="ARBA" id="ARBA00022989"/>
    </source>
</evidence>
<dbReference type="GO" id="GO:0008250">
    <property type="term" value="C:oligosaccharyltransferase complex"/>
    <property type="evidence" value="ECO:0007669"/>
    <property type="project" value="TreeGrafter"/>
</dbReference>
<comment type="subcellular location">
    <subcellularLocation>
        <location evidence="2">Endoplasmic reticulum membrane</location>
        <topology evidence="2">Multi-pass membrane protein</topology>
    </subcellularLocation>
</comment>
<keyword evidence="6" id="KW-0256">Endoplasmic reticulum</keyword>
<dbReference type="GeneID" id="22911211"/>
<comment type="similarity">
    <text evidence="3">Belongs to the OST3/OST6 family.</text>
</comment>
<dbReference type="PANTHER" id="PTHR12692">
    <property type="entry name" value="DOLICHYL-DIPHOSPHOOLIGOSACCHARIDE--PROTEIN GLYCOSYLTRANSFERASE-RELATED"/>
    <property type="match status" value="1"/>
</dbReference>
<feature type="signal peptide" evidence="10">
    <location>
        <begin position="1"/>
        <end position="18"/>
    </location>
</feature>
<keyword evidence="8 9" id="KW-0472">Membrane</keyword>
<organism evidence="11 12">
    <name type="scientific">Gregarina niphandrodes</name>
    <name type="common">Septate eugregarine</name>
    <dbReference type="NCBI Taxonomy" id="110365"/>
    <lineage>
        <taxon>Eukaryota</taxon>
        <taxon>Sar</taxon>
        <taxon>Alveolata</taxon>
        <taxon>Apicomplexa</taxon>
        <taxon>Conoidasida</taxon>
        <taxon>Gregarinasina</taxon>
        <taxon>Eugregarinorida</taxon>
        <taxon>Gregarinidae</taxon>
        <taxon>Gregarina</taxon>
    </lineage>
</organism>
<name>A0A023BB52_GRENI</name>
<feature type="transmembrane region" description="Helical" evidence="9">
    <location>
        <begin position="263"/>
        <end position="281"/>
    </location>
</feature>
<keyword evidence="7 9" id="KW-1133">Transmembrane helix</keyword>
<sequence>MKWAAVVLGLLVAGVARSDRRLKKDSQAGTIPIDRRVLKEYSERKKDDWTLVLLATASDTPRCEFCTSCIHALEKAVGKLSREDALDVTVIDDKGRTVVFGVLDVLRYRDVLYLNDIPHVYILNHNNLKCPGSGFCKHTAQDILPRTESIDDAVLIKAVLHKLGRDDLWTKHFYKPPLITKQRLLGTLATVAVISLPLLPTITKVLIKHMWMVAVPALTIFWASTSGIIYNWQNNSWRLFGLDQYGNRVYIHPQARFQFLGEGMGLAFLNIAISFLLYFVAVAMNPKNKYRRVLLPLAVMSGMICFYLYFQVSGIVLRKAPYISYNLLPGNNYVRGSPRNDRHYTI</sequence>
<protein>
    <submittedName>
        <fullName evidence="11">OST3/OST6 family protein</fullName>
    </submittedName>
</protein>
<comment type="caution">
    <text evidence="11">The sequence shown here is derived from an EMBL/GenBank/DDBJ whole genome shotgun (WGS) entry which is preliminary data.</text>
</comment>
<evidence type="ECO:0000313" key="11">
    <source>
        <dbReference type="EMBL" id="EZG79244.1"/>
    </source>
</evidence>
<dbReference type="Proteomes" id="UP000019763">
    <property type="component" value="Unassembled WGS sequence"/>
</dbReference>
<evidence type="ECO:0000256" key="1">
    <source>
        <dbReference type="ARBA" id="ARBA00002791"/>
    </source>
</evidence>
<evidence type="ECO:0000256" key="5">
    <source>
        <dbReference type="ARBA" id="ARBA00022729"/>
    </source>
</evidence>
<evidence type="ECO:0000256" key="3">
    <source>
        <dbReference type="ARBA" id="ARBA00009561"/>
    </source>
</evidence>